<feature type="transmembrane region" description="Helical" evidence="1">
    <location>
        <begin position="54"/>
        <end position="72"/>
    </location>
</feature>
<organism evidence="2 3">
    <name type="scientific">[Clostridium] ultunense Esp</name>
    <dbReference type="NCBI Taxonomy" id="1288971"/>
    <lineage>
        <taxon>Bacteria</taxon>
        <taxon>Bacillati</taxon>
        <taxon>Bacillota</taxon>
        <taxon>Tissierellia</taxon>
        <taxon>Tissierellales</taxon>
        <taxon>Tepidimicrobiaceae</taxon>
        <taxon>Schnuerera</taxon>
    </lineage>
</organism>
<keyword evidence="1" id="KW-1133">Transmembrane helix</keyword>
<dbReference type="OrthoDB" id="9787129at2"/>
<evidence type="ECO:0000256" key="1">
    <source>
        <dbReference type="SAM" id="Phobius"/>
    </source>
</evidence>
<feature type="transmembrane region" description="Helical" evidence="1">
    <location>
        <begin position="427"/>
        <end position="452"/>
    </location>
</feature>
<dbReference type="InterPro" id="IPR003474">
    <property type="entry name" value="Glcn_transporter"/>
</dbReference>
<evidence type="ECO:0000313" key="3">
    <source>
        <dbReference type="Proteomes" id="UP000245423"/>
    </source>
</evidence>
<dbReference type="AlphaFoldDB" id="M1ZB85"/>
<protein>
    <submittedName>
        <fullName evidence="2">Putative Gluconate permease</fullName>
    </submittedName>
</protein>
<dbReference type="Proteomes" id="UP000245423">
    <property type="component" value="Chromosome 1"/>
</dbReference>
<evidence type="ECO:0000313" key="2">
    <source>
        <dbReference type="EMBL" id="SHD75903.1"/>
    </source>
</evidence>
<dbReference type="Pfam" id="PF02447">
    <property type="entry name" value="GntP_permease"/>
    <property type="match status" value="1"/>
</dbReference>
<feature type="transmembrane region" description="Helical" evidence="1">
    <location>
        <begin position="176"/>
        <end position="198"/>
    </location>
</feature>
<feature type="transmembrane region" description="Helical" evidence="1">
    <location>
        <begin position="312"/>
        <end position="329"/>
    </location>
</feature>
<dbReference type="GO" id="GO:0015128">
    <property type="term" value="F:gluconate transmembrane transporter activity"/>
    <property type="evidence" value="ECO:0007669"/>
    <property type="project" value="InterPro"/>
</dbReference>
<proteinExistence type="predicted"/>
<sequence>MEAGFSSLIIMVACLIALIVMIMKFKIHPVFTLIIVAVVGALGFGFPIEEVFSVVTGGFGSTIGNIGIVIILGTAIGVILEDTGGALVLANTILKFVGKKNSKLAMGLSGYLVSIPVFSDSAIVIMSPVARALSARSGVPLVALLGALNAGIMATHTMVPPTPGPLAAAGTLGADLGLLIILGLVTSAAYTAAATMWCGSKYMTNKYPEPAKVAGVEAALDDEFTLTSPDGQPLPSAFLAFSSILVPVILICVNSFGSLLMDPGSPILPYLGFIGHPIFALFMGVIIALMMGGDRLTLDQCYKWFDDSVDRSGFIILATGAAGAFGAVLKASGVGTYLGNLIAQTGLSAIFVPYLVSLLLSVSNGSATVSLITGSAIILPLMPSLGLSPVIATLAIAAGSSFFYHANASHFWVVLKANDDLPMSEGYELVSVGTAIGSLAAMVVVFIMSLFIHV</sequence>
<dbReference type="RefSeq" id="WP_005585149.1">
    <property type="nucleotide sequence ID" value="NZ_LT669839.1"/>
</dbReference>
<dbReference type="GO" id="GO:0005886">
    <property type="term" value="C:plasma membrane"/>
    <property type="evidence" value="ECO:0007669"/>
    <property type="project" value="TreeGrafter"/>
</dbReference>
<reference evidence="2 3" key="1">
    <citation type="submission" date="2016-11" db="EMBL/GenBank/DDBJ databases">
        <authorList>
            <person name="Manzoor S."/>
        </authorList>
    </citation>
    <scope>NUCLEOTIDE SEQUENCE [LARGE SCALE GENOMIC DNA]</scope>
    <source>
        <strain evidence="2">Clostridium ultunense strain Esp</strain>
    </source>
</reference>
<keyword evidence="1" id="KW-0472">Membrane</keyword>
<keyword evidence="3" id="KW-1185">Reference proteome</keyword>
<keyword evidence="1" id="KW-0812">Transmembrane</keyword>
<name>M1ZB85_9FIRM</name>
<dbReference type="EMBL" id="LT669839">
    <property type="protein sequence ID" value="SHD75903.1"/>
    <property type="molecule type" value="Genomic_DNA"/>
</dbReference>
<dbReference type="PANTHER" id="PTHR30354:SF11">
    <property type="entry name" value="PERMEASE"/>
    <property type="match status" value="1"/>
</dbReference>
<feature type="transmembrane region" description="Helical" evidence="1">
    <location>
        <begin position="30"/>
        <end position="48"/>
    </location>
</feature>
<gene>
    <name evidence="2" type="ORF">CUESP1_0517</name>
</gene>
<feature type="transmembrane region" description="Helical" evidence="1">
    <location>
        <begin position="6"/>
        <end position="23"/>
    </location>
</feature>
<dbReference type="PANTHER" id="PTHR30354">
    <property type="entry name" value="GNT FAMILY GLUCONATE TRANSPORTER"/>
    <property type="match status" value="1"/>
</dbReference>
<feature type="transmembrane region" description="Helical" evidence="1">
    <location>
        <begin position="238"/>
        <end position="261"/>
    </location>
</feature>
<feature type="transmembrane region" description="Helical" evidence="1">
    <location>
        <begin position="104"/>
        <end position="126"/>
    </location>
</feature>
<feature type="transmembrane region" description="Helical" evidence="1">
    <location>
        <begin position="138"/>
        <end position="156"/>
    </location>
</feature>
<dbReference type="HOGENOM" id="CLU_027949_0_2_9"/>
<feature type="transmembrane region" description="Helical" evidence="1">
    <location>
        <begin position="267"/>
        <end position="291"/>
    </location>
</feature>
<accession>M1ZB85</accession>